<dbReference type="RefSeq" id="WP_143847576.1">
    <property type="nucleotide sequence ID" value="NZ_VLXZ01000002.1"/>
</dbReference>
<feature type="transmembrane region" description="Helical" evidence="1">
    <location>
        <begin position="9"/>
        <end position="30"/>
    </location>
</feature>
<dbReference type="Proteomes" id="UP000318521">
    <property type="component" value="Unassembled WGS sequence"/>
</dbReference>
<keyword evidence="1" id="KW-1133">Transmembrane helix</keyword>
<protein>
    <submittedName>
        <fullName evidence="2">Uncharacterized protein</fullName>
    </submittedName>
</protein>
<keyword evidence="1" id="KW-0812">Transmembrane</keyword>
<proteinExistence type="predicted"/>
<comment type="caution">
    <text evidence="2">The sequence shown here is derived from an EMBL/GenBank/DDBJ whole genome shotgun (WGS) entry which is preliminary data.</text>
</comment>
<dbReference type="OrthoDB" id="2939251at2"/>
<evidence type="ECO:0000256" key="1">
    <source>
        <dbReference type="SAM" id="Phobius"/>
    </source>
</evidence>
<accession>A0A554A2J6</accession>
<name>A0A554A2J6_9BACI</name>
<keyword evidence="1" id="KW-0472">Membrane</keyword>
<evidence type="ECO:0000313" key="2">
    <source>
        <dbReference type="EMBL" id="TSB47912.1"/>
    </source>
</evidence>
<gene>
    <name evidence="2" type="ORF">FN960_05240</name>
</gene>
<sequence length="68" mass="7831">MTRQTRRIFVFLGSFIILMGLFLVASKIYFNSKEIRLASERCIEAGGVVNLEQSQFNLNYTFSCELES</sequence>
<dbReference type="AlphaFoldDB" id="A0A554A2J6"/>
<dbReference type="EMBL" id="VLXZ01000002">
    <property type="protein sequence ID" value="TSB47912.1"/>
    <property type="molecule type" value="Genomic_DNA"/>
</dbReference>
<keyword evidence="3" id="KW-1185">Reference proteome</keyword>
<reference evidence="2 3" key="1">
    <citation type="submission" date="2019-07" db="EMBL/GenBank/DDBJ databases">
        <authorList>
            <person name="Park Y.J."/>
            <person name="Jeong S.E."/>
            <person name="Jung H.S."/>
        </authorList>
    </citation>
    <scope>NUCLEOTIDE SEQUENCE [LARGE SCALE GENOMIC DNA]</scope>
    <source>
        <strain evidence="3">P16(2019)</strain>
    </source>
</reference>
<organism evidence="2 3">
    <name type="scientific">Alkalicoccobacillus porphyridii</name>
    <dbReference type="NCBI Taxonomy" id="2597270"/>
    <lineage>
        <taxon>Bacteria</taxon>
        <taxon>Bacillati</taxon>
        <taxon>Bacillota</taxon>
        <taxon>Bacilli</taxon>
        <taxon>Bacillales</taxon>
        <taxon>Bacillaceae</taxon>
        <taxon>Alkalicoccobacillus</taxon>
    </lineage>
</organism>
<evidence type="ECO:0000313" key="3">
    <source>
        <dbReference type="Proteomes" id="UP000318521"/>
    </source>
</evidence>